<dbReference type="HOGENOM" id="CLU_004966_6_1_1"/>
<dbReference type="AlphaFoldDB" id="A0A067N7G1"/>
<feature type="compositionally biased region" description="Polar residues" evidence="1">
    <location>
        <begin position="424"/>
        <end position="433"/>
    </location>
</feature>
<sequence length="672" mass="74784">MRLSLFFNLGLIVLTICFTFGLLPCAAAMPIEDQFPSILFSDFAEFISENYGSEVTLSTVLLILFSLTSNPDLLNLHAKQQVAGGSRKWSESITGWMTALARAISARLGDEATSSLFLPEIDVPGNKSNSEKTTILAKKFNKLSIVLKLRPYNKSGVLKRKLRPISNALIQPALVICPSTMQCSTATCNGCALGQNTRERDTSEVTLLKGSECFSHVPVLSGVCSRCHSIFYADHESYKEPGFTGRMSFYLNNAKYLKVGQKVWVDRVVSNAIVNATYSFHASTAAITEFWNESFNTQQSVFQITRRHIWKAFVLEMSRQMAKHSGTNLILEDGISIDTVTSKAFEELGQSGIIDAARTHSCSECTHEYKNVADTIPRQATDPAGVVGVDENSAVPEYSGPGIEQYHHAQDDDDDDDDAMDVDSTSSNLGNSDSGEVELVKMVVMDGIVMGPRHCAIDENSGTSYKNYFSAPRFYCVETLCAPCGVVIAWKKFAKSESPTKIVKFLEEVYPTPESKPSYVCIDKACVVLRHIVKQGDWPKWEDTTRFIVDSYHYINHRTTDYICRTWCNPAPLNGSAPNLVTVEQDNSGNFYYKRAFNTQACEQLNAWLGGFQTVLNKMSVSNFDFTIHALLFLHTQRVIAKQQKKKQRNVEESSDDSDDEAGVDIERDDEV</sequence>
<reference evidence="5" key="1">
    <citation type="journal article" date="2014" name="Proc. Natl. Acad. Sci. U.S.A.">
        <title>Extensive sampling of basidiomycete genomes demonstrates inadequacy of the white-rot/brown-rot paradigm for wood decay fungi.</title>
        <authorList>
            <person name="Riley R."/>
            <person name="Salamov A.A."/>
            <person name="Brown D.W."/>
            <person name="Nagy L.G."/>
            <person name="Floudas D."/>
            <person name="Held B.W."/>
            <person name="Levasseur A."/>
            <person name="Lombard V."/>
            <person name="Morin E."/>
            <person name="Otillar R."/>
            <person name="Lindquist E.A."/>
            <person name="Sun H."/>
            <person name="LaButti K.M."/>
            <person name="Schmutz J."/>
            <person name="Jabbour D."/>
            <person name="Luo H."/>
            <person name="Baker S.E."/>
            <person name="Pisabarro A.G."/>
            <person name="Walton J.D."/>
            <person name="Blanchette R.A."/>
            <person name="Henrissat B."/>
            <person name="Martin F."/>
            <person name="Cullen D."/>
            <person name="Hibbett D.S."/>
            <person name="Grigoriev I.V."/>
        </authorList>
    </citation>
    <scope>NUCLEOTIDE SEQUENCE [LARGE SCALE GENOMIC DNA]</scope>
    <source>
        <strain evidence="5">PC15</strain>
    </source>
</reference>
<keyword evidence="2" id="KW-0732">Signal</keyword>
<dbReference type="InParanoid" id="A0A067N7G1"/>
<proteinExistence type="predicted"/>
<name>A0A067N7G1_PLEO1</name>
<dbReference type="Proteomes" id="UP000027073">
    <property type="component" value="Unassembled WGS sequence"/>
</dbReference>
<feature type="domain" description="CxC5 like cysteine cluster associated with KDZ" evidence="3">
    <location>
        <begin position="172"/>
        <end position="295"/>
    </location>
</feature>
<feature type="region of interest" description="Disordered" evidence="1">
    <location>
        <begin position="644"/>
        <end position="672"/>
    </location>
</feature>
<gene>
    <name evidence="4" type="ORF">PLEOSDRAFT_1048311</name>
</gene>
<accession>A0A067N7G1</accession>
<feature type="chain" id="PRO_5001646310" description="CxC5 like cysteine cluster associated with KDZ domain-containing protein" evidence="2">
    <location>
        <begin position="29"/>
        <end position="672"/>
    </location>
</feature>
<evidence type="ECO:0000313" key="4">
    <source>
        <dbReference type="EMBL" id="KDQ23958.1"/>
    </source>
</evidence>
<dbReference type="EMBL" id="KL198012">
    <property type="protein sequence ID" value="KDQ23958.1"/>
    <property type="molecule type" value="Genomic_DNA"/>
</dbReference>
<protein>
    <recommendedName>
        <fullName evidence="3">CxC5 like cysteine cluster associated with KDZ domain-containing protein</fullName>
    </recommendedName>
</protein>
<dbReference type="OrthoDB" id="2527272at2759"/>
<feature type="region of interest" description="Disordered" evidence="1">
    <location>
        <begin position="382"/>
        <end position="433"/>
    </location>
</feature>
<evidence type="ECO:0000259" key="3">
    <source>
        <dbReference type="Pfam" id="PF18718"/>
    </source>
</evidence>
<feature type="compositionally biased region" description="Acidic residues" evidence="1">
    <location>
        <begin position="653"/>
        <end position="672"/>
    </location>
</feature>
<dbReference type="Pfam" id="PF18718">
    <property type="entry name" value="CxC5"/>
    <property type="match status" value="1"/>
</dbReference>
<feature type="compositionally biased region" description="Acidic residues" evidence="1">
    <location>
        <begin position="411"/>
        <end position="421"/>
    </location>
</feature>
<evidence type="ECO:0000256" key="2">
    <source>
        <dbReference type="SAM" id="SignalP"/>
    </source>
</evidence>
<feature type="signal peptide" evidence="2">
    <location>
        <begin position="1"/>
        <end position="28"/>
    </location>
</feature>
<evidence type="ECO:0000256" key="1">
    <source>
        <dbReference type="SAM" id="MobiDB-lite"/>
    </source>
</evidence>
<evidence type="ECO:0000313" key="5">
    <source>
        <dbReference type="Proteomes" id="UP000027073"/>
    </source>
</evidence>
<dbReference type="InterPro" id="IPR041539">
    <property type="entry name" value="CxC5"/>
</dbReference>
<dbReference type="VEuPathDB" id="FungiDB:PLEOSDRAFT_1048311"/>
<organism evidence="4 5">
    <name type="scientific">Pleurotus ostreatus (strain PC15)</name>
    <name type="common">Oyster mushroom</name>
    <dbReference type="NCBI Taxonomy" id="1137138"/>
    <lineage>
        <taxon>Eukaryota</taxon>
        <taxon>Fungi</taxon>
        <taxon>Dikarya</taxon>
        <taxon>Basidiomycota</taxon>
        <taxon>Agaricomycotina</taxon>
        <taxon>Agaricomycetes</taxon>
        <taxon>Agaricomycetidae</taxon>
        <taxon>Agaricales</taxon>
        <taxon>Pleurotineae</taxon>
        <taxon>Pleurotaceae</taxon>
        <taxon>Pleurotus</taxon>
    </lineage>
</organism>